<dbReference type="OrthoDB" id="6740407at2759"/>
<evidence type="ECO:0000256" key="2">
    <source>
        <dbReference type="ARBA" id="ARBA00007647"/>
    </source>
</evidence>
<dbReference type="Pfam" id="PF01697">
    <property type="entry name" value="Glyco_transf_92"/>
    <property type="match status" value="1"/>
</dbReference>
<accession>A0A3M7P0V1</accession>
<organism evidence="9 10">
    <name type="scientific">Brachionus plicatilis</name>
    <name type="common">Marine rotifer</name>
    <name type="synonym">Brachionus muelleri</name>
    <dbReference type="NCBI Taxonomy" id="10195"/>
    <lineage>
        <taxon>Eukaryota</taxon>
        <taxon>Metazoa</taxon>
        <taxon>Spiralia</taxon>
        <taxon>Gnathifera</taxon>
        <taxon>Rotifera</taxon>
        <taxon>Eurotatoria</taxon>
        <taxon>Monogononta</taxon>
        <taxon>Pseudotrocha</taxon>
        <taxon>Ploima</taxon>
        <taxon>Brachionidae</taxon>
        <taxon>Brachionus</taxon>
    </lineage>
</organism>
<dbReference type="InterPro" id="IPR008166">
    <property type="entry name" value="Glyco_transf_92"/>
</dbReference>
<comment type="caution">
    <text evidence="9">The sequence shown here is derived from an EMBL/GenBank/DDBJ whole genome shotgun (WGS) entry which is preliminary data.</text>
</comment>
<dbReference type="Proteomes" id="UP000276133">
    <property type="component" value="Unassembled WGS sequence"/>
</dbReference>
<evidence type="ECO:0000256" key="8">
    <source>
        <dbReference type="RuleBase" id="RU366017"/>
    </source>
</evidence>
<keyword evidence="10" id="KW-1185">Reference proteome</keyword>
<evidence type="ECO:0000256" key="1">
    <source>
        <dbReference type="ARBA" id="ARBA00004167"/>
    </source>
</evidence>
<dbReference type="PANTHER" id="PTHR21461:SF69">
    <property type="entry name" value="GLYCOSYLTRANSFERASE FAMILY 92 PROTEIN"/>
    <property type="match status" value="1"/>
</dbReference>
<keyword evidence="6" id="KW-1133">Transmembrane helix</keyword>
<keyword evidence="3 8" id="KW-0328">Glycosyltransferase</keyword>
<evidence type="ECO:0000256" key="4">
    <source>
        <dbReference type="ARBA" id="ARBA00022679"/>
    </source>
</evidence>
<comment type="subcellular location">
    <subcellularLocation>
        <location evidence="1">Membrane</location>
        <topology evidence="1">Single-pass membrane protein</topology>
    </subcellularLocation>
</comment>
<evidence type="ECO:0000313" key="10">
    <source>
        <dbReference type="Proteomes" id="UP000276133"/>
    </source>
</evidence>
<dbReference type="GO" id="GO:0016020">
    <property type="term" value="C:membrane"/>
    <property type="evidence" value="ECO:0007669"/>
    <property type="project" value="UniProtKB-SubCell"/>
</dbReference>
<sequence length="294" mass="35251">MTRVPEKLIKKISSETLDRNECDLEWIYFNNKIFFKRNLLFYYQDVKVIRLFLIKHVDTNFTKEIEIYKISEHDDSSSAKSKIENQHIKYKQLFVGEKTAYGYIEIKDFIYSQNEKIKFLEIKSLSKLSHSEKVEPITKIFRNKKKPSKNLILCSKVYSFSNEIVTDFEWWFQINKLVGVDKIVFYNGSIGTGSVYHDLFKKYENYIEVVQMQCLPMMGFRNSNSTFGNYSYFYSFNFFSQQRYLYDLYSFNDCYLRYQNDYQNVLIADQDEVIIPRLNKHLDSGQFKGGKQFQ</sequence>
<dbReference type="EMBL" id="REGN01014292">
    <property type="protein sequence ID" value="RMZ92812.1"/>
    <property type="molecule type" value="Genomic_DNA"/>
</dbReference>
<keyword evidence="7" id="KW-0472">Membrane</keyword>
<dbReference type="EC" id="2.4.1.-" evidence="8"/>
<evidence type="ECO:0000256" key="6">
    <source>
        <dbReference type="ARBA" id="ARBA00022989"/>
    </source>
</evidence>
<reference evidence="9 10" key="1">
    <citation type="journal article" date="2018" name="Sci. Rep.">
        <title>Genomic signatures of local adaptation to the degree of environmental predictability in rotifers.</title>
        <authorList>
            <person name="Franch-Gras L."/>
            <person name="Hahn C."/>
            <person name="Garcia-Roger E.M."/>
            <person name="Carmona M.J."/>
            <person name="Serra M."/>
            <person name="Gomez A."/>
        </authorList>
    </citation>
    <scope>NUCLEOTIDE SEQUENCE [LARGE SCALE GENOMIC DNA]</scope>
    <source>
        <strain evidence="9">HYR1</strain>
    </source>
</reference>
<keyword evidence="5" id="KW-0812">Transmembrane</keyword>
<evidence type="ECO:0000313" key="9">
    <source>
        <dbReference type="EMBL" id="RMZ92812.1"/>
    </source>
</evidence>
<evidence type="ECO:0000256" key="3">
    <source>
        <dbReference type="ARBA" id="ARBA00022676"/>
    </source>
</evidence>
<name>A0A3M7P0V1_BRAPC</name>
<comment type="similarity">
    <text evidence="2 8">Belongs to the glycosyltransferase 92 family.</text>
</comment>
<gene>
    <name evidence="9" type="ORF">BpHYR1_039293</name>
</gene>
<dbReference type="GO" id="GO:0005737">
    <property type="term" value="C:cytoplasm"/>
    <property type="evidence" value="ECO:0007669"/>
    <property type="project" value="TreeGrafter"/>
</dbReference>
<evidence type="ECO:0000256" key="5">
    <source>
        <dbReference type="ARBA" id="ARBA00022692"/>
    </source>
</evidence>
<keyword evidence="4 8" id="KW-0808">Transferase</keyword>
<dbReference type="AlphaFoldDB" id="A0A3M7P0V1"/>
<protein>
    <recommendedName>
        <fullName evidence="8">Glycosyltransferase family 92 protein</fullName>
        <ecNumber evidence="8">2.4.1.-</ecNumber>
    </recommendedName>
</protein>
<proteinExistence type="inferred from homology"/>
<feature type="non-terminal residue" evidence="9">
    <location>
        <position position="294"/>
    </location>
</feature>
<dbReference type="PANTHER" id="PTHR21461">
    <property type="entry name" value="GLYCOSYLTRANSFERASE FAMILY 92 PROTEIN"/>
    <property type="match status" value="1"/>
</dbReference>
<dbReference type="GO" id="GO:0016757">
    <property type="term" value="F:glycosyltransferase activity"/>
    <property type="evidence" value="ECO:0007669"/>
    <property type="project" value="UniProtKB-UniRule"/>
</dbReference>
<evidence type="ECO:0000256" key="7">
    <source>
        <dbReference type="ARBA" id="ARBA00023136"/>
    </source>
</evidence>